<evidence type="ECO:0000256" key="2">
    <source>
        <dbReference type="ARBA" id="ARBA00006479"/>
    </source>
</evidence>
<dbReference type="InterPro" id="IPR000600">
    <property type="entry name" value="ROK"/>
</dbReference>
<protein>
    <submittedName>
        <fullName evidence="4">ROK family transcriptional regulator</fullName>
    </submittedName>
</protein>
<dbReference type="Pfam" id="PF13412">
    <property type="entry name" value="HTH_24"/>
    <property type="match status" value="1"/>
</dbReference>
<gene>
    <name evidence="4" type="ORF">D5F53_08805</name>
</gene>
<dbReference type="PANTHER" id="PTHR18964:SF149">
    <property type="entry name" value="BIFUNCTIONAL UDP-N-ACETYLGLUCOSAMINE 2-EPIMERASE_N-ACETYLMANNOSAMINE KINASE"/>
    <property type="match status" value="1"/>
</dbReference>
<sequence>MNNMKKGNHKLIQALNRSKVLNKIRTEGPISRIELAKKNKLSPSTVASAVQELIREGYVSEIGTGSSSGGRKPILLKFNPDNHFLLAVSITNSVMILARMNLEAKVLAKETHPIAGLQGEAVIERLLHLMDDFMAGQKDLERCVGISINVPGIVSDSQGVVHYNTKLRMTNIPLKRIFEDRYGMRTWVENDMNSVVLAERRFGDYAFANLIYISIGDGLGSGILINDHLLRGKHGGAGEFGHTSVNRSGIRCECGNAGCLDSYISWIAVYSRIITAIATGRPTLIQELSRGDYSKIVPSVFKEALRKGDKLARDLNEEVAEHLGAAIVNLVNMFNPEALILGGDLAHGNPELLDMVSAYIDRHAMPILKDDMVFGLASLGEEDKLMGAASVLLQDLLGFSLME</sequence>
<keyword evidence="5" id="KW-1185">Reference proteome</keyword>
<dbReference type="InterPro" id="IPR036388">
    <property type="entry name" value="WH-like_DNA-bd_sf"/>
</dbReference>
<proteinExistence type="inferred from homology"/>
<evidence type="ECO:0000256" key="1">
    <source>
        <dbReference type="ARBA" id="ARBA00002486"/>
    </source>
</evidence>
<dbReference type="InterPro" id="IPR036390">
    <property type="entry name" value="WH_DNA-bd_sf"/>
</dbReference>
<name>A0A385TL13_PAELA</name>
<keyword evidence="3" id="KW-0119">Carbohydrate metabolism</keyword>
<dbReference type="SUPFAM" id="SSF53067">
    <property type="entry name" value="Actin-like ATPase domain"/>
    <property type="match status" value="1"/>
</dbReference>
<dbReference type="InterPro" id="IPR043129">
    <property type="entry name" value="ATPase_NBD"/>
</dbReference>
<dbReference type="InterPro" id="IPR049874">
    <property type="entry name" value="ROK_cs"/>
</dbReference>
<dbReference type="Proteomes" id="UP000266552">
    <property type="component" value="Chromosome"/>
</dbReference>
<dbReference type="AlphaFoldDB" id="A0A385TL13"/>
<dbReference type="SUPFAM" id="SSF46785">
    <property type="entry name" value="Winged helix' DNA-binding domain"/>
    <property type="match status" value="1"/>
</dbReference>
<dbReference type="PANTHER" id="PTHR18964">
    <property type="entry name" value="ROK (REPRESSOR, ORF, KINASE) FAMILY"/>
    <property type="match status" value="1"/>
</dbReference>
<organism evidence="4 5">
    <name type="scientific">Paenibacillus lautus</name>
    <name type="common">Bacillus lautus</name>
    <dbReference type="NCBI Taxonomy" id="1401"/>
    <lineage>
        <taxon>Bacteria</taxon>
        <taxon>Bacillati</taxon>
        <taxon>Bacillota</taxon>
        <taxon>Bacilli</taxon>
        <taxon>Bacillales</taxon>
        <taxon>Paenibacillaceae</taxon>
        <taxon>Paenibacillus</taxon>
    </lineage>
</organism>
<keyword evidence="3" id="KW-0859">Xylose metabolism</keyword>
<dbReference type="KEGG" id="plw:D5F53_08805"/>
<dbReference type="GO" id="GO:0042732">
    <property type="term" value="P:D-xylose metabolic process"/>
    <property type="evidence" value="ECO:0007669"/>
    <property type="project" value="UniProtKB-KW"/>
</dbReference>
<dbReference type="Pfam" id="PF00480">
    <property type="entry name" value="ROK"/>
    <property type="match status" value="1"/>
</dbReference>
<accession>A0A385TL13</accession>
<evidence type="ECO:0000313" key="4">
    <source>
        <dbReference type="EMBL" id="AYB43374.1"/>
    </source>
</evidence>
<evidence type="ECO:0000256" key="3">
    <source>
        <dbReference type="ARBA" id="ARBA00022629"/>
    </source>
</evidence>
<dbReference type="EMBL" id="CP032412">
    <property type="protein sequence ID" value="AYB43374.1"/>
    <property type="molecule type" value="Genomic_DNA"/>
</dbReference>
<reference evidence="4 5" key="1">
    <citation type="submission" date="2018-09" db="EMBL/GenBank/DDBJ databases">
        <title>Genome Sequence of Paenibacillus lautus Strain E7593-69, Azo Dye-Degrading Bacteria, Isolated from Commercial Tattoo Inks.</title>
        <authorList>
            <person name="Nho S.W."/>
            <person name="Kim S.-J."/>
            <person name="Kweon O."/>
            <person name="Cerniglia C.E."/>
        </authorList>
    </citation>
    <scope>NUCLEOTIDE SEQUENCE [LARGE SCALE GENOMIC DNA]</scope>
    <source>
        <strain evidence="4 5">E7593-69</strain>
    </source>
</reference>
<evidence type="ECO:0000313" key="5">
    <source>
        <dbReference type="Proteomes" id="UP000266552"/>
    </source>
</evidence>
<dbReference type="PROSITE" id="PS01125">
    <property type="entry name" value="ROK"/>
    <property type="match status" value="1"/>
</dbReference>
<comment type="similarity">
    <text evidence="2">Belongs to the ROK (NagC/XylR) family.</text>
</comment>
<comment type="function">
    <text evidence="1">Transcriptional repressor of xylose-utilizing enzymes.</text>
</comment>
<dbReference type="Gene3D" id="1.10.10.10">
    <property type="entry name" value="Winged helix-like DNA-binding domain superfamily/Winged helix DNA-binding domain"/>
    <property type="match status" value="1"/>
</dbReference>
<dbReference type="Gene3D" id="3.30.420.40">
    <property type="match status" value="2"/>
</dbReference>